<dbReference type="AlphaFoldDB" id="A0AAV0WLU4"/>
<accession>A0AAV0WLU4</accession>
<dbReference type="EMBL" id="CARXXK010000002">
    <property type="protein sequence ID" value="CAI6356552.1"/>
    <property type="molecule type" value="Genomic_DNA"/>
</dbReference>
<organism evidence="1 2">
    <name type="scientific">Macrosiphum euphorbiae</name>
    <name type="common">potato aphid</name>
    <dbReference type="NCBI Taxonomy" id="13131"/>
    <lineage>
        <taxon>Eukaryota</taxon>
        <taxon>Metazoa</taxon>
        <taxon>Ecdysozoa</taxon>
        <taxon>Arthropoda</taxon>
        <taxon>Hexapoda</taxon>
        <taxon>Insecta</taxon>
        <taxon>Pterygota</taxon>
        <taxon>Neoptera</taxon>
        <taxon>Paraneoptera</taxon>
        <taxon>Hemiptera</taxon>
        <taxon>Sternorrhyncha</taxon>
        <taxon>Aphidomorpha</taxon>
        <taxon>Aphidoidea</taxon>
        <taxon>Aphididae</taxon>
        <taxon>Macrosiphini</taxon>
        <taxon>Macrosiphum</taxon>
    </lineage>
</organism>
<comment type="caution">
    <text evidence="1">The sequence shown here is derived from an EMBL/GenBank/DDBJ whole genome shotgun (WGS) entry which is preliminary data.</text>
</comment>
<gene>
    <name evidence="1" type="ORF">MEUPH1_LOCUS12274</name>
</gene>
<protein>
    <submittedName>
        <fullName evidence="1">Uncharacterized protein</fullName>
    </submittedName>
</protein>
<sequence>MSAPPSRVGTRHYQPKTKELFRRWRRSASGGVRTCEFHRWKGQRSLRLTQQRLLTTTTTLLLLPAAETDKRRSKLIIHSSAPVGQMVAMFFVPLVR</sequence>
<dbReference type="Proteomes" id="UP001160148">
    <property type="component" value="Unassembled WGS sequence"/>
</dbReference>
<evidence type="ECO:0000313" key="1">
    <source>
        <dbReference type="EMBL" id="CAI6356552.1"/>
    </source>
</evidence>
<keyword evidence="2" id="KW-1185">Reference proteome</keyword>
<evidence type="ECO:0000313" key="2">
    <source>
        <dbReference type="Proteomes" id="UP001160148"/>
    </source>
</evidence>
<name>A0AAV0WLU4_9HEMI</name>
<proteinExistence type="predicted"/>
<reference evidence="1 2" key="1">
    <citation type="submission" date="2023-01" db="EMBL/GenBank/DDBJ databases">
        <authorList>
            <person name="Whitehead M."/>
        </authorList>
    </citation>
    <scope>NUCLEOTIDE SEQUENCE [LARGE SCALE GENOMIC DNA]</scope>
</reference>